<dbReference type="EMBL" id="FQVT01000002">
    <property type="protein sequence ID" value="SHF77711.1"/>
    <property type="molecule type" value="Genomic_DNA"/>
</dbReference>
<proteinExistence type="predicted"/>
<dbReference type="Gene3D" id="3.30.230.10">
    <property type="match status" value="1"/>
</dbReference>
<protein>
    <submittedName>
        <fullName evidence="1">Mevalonate kinase</fullName>
    </submittedName>
</protein>
<dbReference type="NCBIfam" id="NF040656">
    <property type="entry name" value="GHMP_GYDIA"/>
    <property type="match status" value="1"/>
</dbReference>
<dbReference type="OrthoDB" id="5288719at2"/>
<dbReference type="STRING" id="1073325.SAMN05444483_102347"/>
<keyword evidence="2" id="KW-1185">Reference proteome</keyword>
<evidence type="ECO:0000313" key="1">
    <source>
        <dbReference type="EMBL" id="SHF77711.1"/>
    </source>
</evidence>
<dbReference type="RefSeq" id="WP_072877508.1">
    <property type="nucleotide sequence ID" value="NZ_FQVT01000002.1"/>
</dbReference>
<keyword evidence="1" id="KW-0808">Transferase</keyword>
<gene>
    <name evidence="1" type="ORF">SAMN05444483_102347</name>
</gene>
<dbReference type="Proteomes" id="UP000183945">
    <property type="component" value="Unassembled WGS sequence"/>
</dbReference>
<name>A0A1M5EF66_SALEC</name>
<dbReference type="AlphaFoldDB" id="A0A1M5EF66"/>
<evidence type="ECO:0000313" key="2">
    <source>
        <dbReference type="Proteomes" id="UP000183945"/>
    </source>
</evidence>
<dbReference type="SUPFAM" id="SSF54211">
    <property type="entry name" value="Ribosomal protein S5 domain 2-like"/>
    <property type="match status" value="1"/>
</dbReference>
<dbReference type="GO" id="GO:0016301">
    <property type="term" value="F:kinase activity"/>
    <property type="evidence" value="ECO:0007669"/>
    <property type="project" value="UniProtKB-KW"/>
</dbReference>
<accession>A0A1M5EF66</accession>
<organism evidence="1 2">
    <name type="scientific">Salegentibacter echinorum</name>
    <dbReference type="NCBI Taxonomy" id="1073325"/>
    <lineage>
        <taxon>Bacteria</taxon>
        <taxon>Pseudomonadati</taxon>
        <taxon>Bacteroidota</taxon>
        <taxon>Flavobacteriia</taxon>
        <taxon>Flavobacteriales</taxon>
        <taxon>Flavobacteriaceae</taxon>
        <taxon>Salegentibacter</taxon>
    </lineage>
</organism>
<dbReference type="InterPro" id="IPR047765">
    <property type="entry name" value="GHMP_GYDIA-like"/>
</dbReference>
<sequence length="303" mass="34318">MKFHSNGKLLITGEYAVLDGAKGLALPTKQGQSLEVKNNNSNKLNWKSLDEAGELWFEGNFEFAAGNFKLLNEGNEVGKRLEKLLQEAHQLNPEIFNEQQGFDVVTRLDFNRDWGLGTSSTLVNNLANWFKIDAYRLLKKTFGGSGYDIAAAQHKQPITYQITSSGPSILKTDFNPGFSNEIFFVYLNEKKNSRNAIKHYRELPQSNKNGLIDKTSALTQQFIACETLTEFELLINVHETLIAKTLQLPKIKQVRFSDFPGAIKSLGAWGGDFILVTGNKEEVFQYFNQKGFHTIFEYNKLIF</sequence>
<dbReference type="InterPro" id="IPR014721">
    <property type="entry name" value="Ribsml_uS5_D2-typ_fold_subgr"/>
</dbReference>
<keyword evidence="1" id="KW-0418">Kinase</keyword>
<dbReference type="InterPro" id="IPR020568">
    <property type="entry name" value="Ribosomal_Su5_D2-typ_SF"/>
</dbReference>
<reference evidence="2" key="1">
    <citation type="submission" date="2016-11" db="EMBL/GenBank/DDBJ databases">
        <authorList>
            <person name="Varghese N."/>
            <person name="Submissions S."/>
        </authorList>
    </citation>
    <scope>NUCLEOTIDE SEQUENCE [LARGE SCALE GENOMIC DNA]</scope>
    <source>
        <strain evidence="2">DSM 24579</strain>
    </source>
</reference>